<protein>
    <submittedName>
        <fullName evidence="1">Uncharacterized protein</fullName>
    </submittedName>
</protein>
<gene>
    <name evidence="1" type="ORF">KSF_050610</name>
</gene>
<dbReference type="SUPFAM" id="SSF48452">
    <property type="entry name" value="TPR-like"/>
    <property type="match status" value="1"/>
</dbReference>
<dbReference type="Gene3D" id="1.25.40.10">
    <property type="entry name" value="Tetratricopeptide repeat domain"/>
    <property type="match status" value="2"/>
</dbReference>
<evidence type="ECO:0000313" key="2">
    <source>
        <dbReference type="Proteomes" id="UP000597444"/>
    </source>
</evidence>
<dbReference type="RefSeq" id="WP_220205717.1">
    <property type="nucleotide sequence ID" value="NZ_BNJK01000001.1"/>
</dbReference>
<proteinExistence type="predicted"/>
<dbReference type="EMBL" id="BNJK01000001">
    <property type="protein sequence ID" value="GHO95013.1"/>
    <property type="molecule type" value="Genomic_DNA"/>
</dbReference>
<sequence>MADFNDPLRFDLFQQIVLWLNSSMYGHRKGRHYLETNLALLERATDRELTRLIEAEAEDKPEMKQQMYRHRFLLQDARNRGETTEAIREAYVNMYGGLALDIPNWLEEIEQQRLFLKRLRRPERTRKAEVSLLQTAFALMADAPALSPETVAELHNELGVALLQGAYQPTQEARLQALQMAVASHEKALATYTFERYPLQYAKTRMYLGAAYQQYGLSGRLDEVEQAIECYQEAARVYTPDTAYDQWLHLQTSLGAAYLQRIVGDPCDNIEQAIAYERVALQHALTSAAPALWATIQINLGDAYRQRIVGVHQQSLEQAMVCYRSALQVFTPQQYPVEWAGIHTRLASIFQEQAMNESGGRDKHLRCAIVCYEGALQIYTPDAFMVEQAATLVKLAQVHRMRAQDGSRYELDQAARCYRAALQIFTSKAFPAEYRQTLCSLAEVEQLRQEWLQGGSVNQPQQQTEYNNWNNSSIVYRP</sequence>
<keyword evidence="2" id="KW-1185">Reference proteome</keyword>
<name>A0A8J3IJS2_9CHLR</name>
<reference evidence="1" key="1">
    <citation type="submission" date="2020-10" db="EMBL/GenBank/DDBJ databases">
        <title>Taxonomic study of unclassified bacteria belonging to the class Ktedonobacteria.</title>
        <authorList>
            <person name="Yabe S."/>
            <person name="Wang C.M."/>
            <person name="Zheng Y."/>
            <person name="Sakai Y."/>
            <person name="Cavaletti L."/>
            <person name="Monciardini P."/>
            <person name="Donadio S."/>
        </authorList>
    </citation>
    <scope>NUCLEOTIDE SEQUENCE</scope>
    <source>
        <strain evidence="1">ID150040</strain>
    </source>
</reference>
<organism evidence="1 2">
    <name type="scientific">Reticulibacter mediterranei</name>
    <dbReference type="NCBI Taxonomy" id="2778369"/>
    <lineage>
        <taxon>Bacteria</taxon>
        <taxon>Bacillati</taxon>
        <taxon>Chloroflexota</taxon>
        <taxon>Ktedonobacteria</taxon>
        <taxon>Ktedonobacterales</taxon>
        <taxon>Reticulibacteraceae</taxon>
        <taxon>Reticulibacter</taxon>
    </lineage>
</organism>
<evidence type="ECO:0000313" key="1">
    <source>
        <dbReference type="EMBL" id="GHO95013.1"/>
    </source>
</evidence>
<dbReference type="AlphaFoldDB" id="A0A8J3IJS2"/>
<dbReference type="InterPro" id="IPR011990">
    <property type="entry name" value="TPR-like_helical_dom_sf"/>
</dbReference>
<comment type="caution">
    <text evidence="1">The sequence shown here is derived from an EMBL/GenBank/DDBJ whole genome shotgun (WGS) entry which is preliminary data.</text>
</comment>
<accession>A0A8J3IJS2</accession>
<dbReference type="Proteomes" id="UP000597444">
    <property type="component" value="Unassembled WGS sequence"/>
</dbReference>